<accession>A0A157ZP69</accession>
<dbReference type="EMBL" id="FCNX02000002">
    <property type="protein sequence ID" value="SAK47320.1"/>
    <property type="molecule type" value="Genomic_DNA"/>
</dbReference>
<dbReference type="Gene3D" id="3.20.20.70">
    <property type="entry name" value="Aldolase class I"/>
    <property type="match status" value="1"/>
</dbReference>
<sequence>MPEKIRITEVGLRDGLQNQPVAVPVEGKLALLEQLIEAGVRHVELTSFVRPDAVPQLADAAQLVDAAMQRGLASRLDDCMALVPNMKGYERAHAAGVKSVALVLAVSETLNVKNINMTLDQASGICETVTRRAADDGVRVRVYLAAAMGCPFDGPSPPARVQALAARMIDAGADRIAVADTIGAGHPQDVPALFEPLMRAHGQARIAAHFHDTRGLGSALAWQAALCGVRQFDASIGGLGGCPFAPGASGNVATEDLAFLFEHAGFATGIDLDRLLDVLDTVEALLGRRHQGRVAAWLANQRTKRRAQAAQINALSS</sequence>
<comment type="caution">
    <text evidence="7">The sequence shown here is derived from an EMBL/GenBank/DDBJ whole genome shotgun (WGS) entry which is preliminary data.</text>
</comment>
<dbReference type="AlphaFoldDB" id="A0A157ZP69"/>
<dbReference type="Proteomes" id="UP000054903">
    <property type="component" value="Unassembled WGS sequence"/>
</dbReference>
<evidence type="ECO:0000313" key="7">
    <source>
        <dbReference type="EMBL" id="SAK47320.1"/>
    </source>
</evidence>
<comment type="similarity">
    <text evidence="1">Belongs to the HMG-CoA lyase family.</text>
</comment>
<evidence type="ECO:0000256" key="4">
    <source>
        <dbReference type="ARBA" id="ARBA00023239"/>
    </source>
</evidence>
<feature type="domain" description="Pyruvate carboxyltransferase" evidence="6">
    <location>
        <begin position="5"/>
        <end position="276"/>
    </location>
</feature>
<dbReference type="GO" id="GO:0046951">
    <property type="term" value="P:ketone body biosynthetic process"/>
    <property type="evidence" value="ECO:0007669"/>
    <property type="project" value="TreeGrafter"/>
</dbReference>
<proteinExistence type="inferred from homology"/>
<keyword evidence="3" id="KW-0479">Metal-binding</keyword>
<gene>
    <name evidence="7" type="ORF">AWB77_00923</name>
</gene>
<comment type="similarity">
    <text evidence="5">Belongs to the alpha-IPM synthase/homocitrate synthase family.</text>
</comment>
<dbReference type="InterPro" id="IPR002034">
    <property type="entry name" value="AIPM/Hcit_synth_CS"/>
</dbReference>
<evidence type="ECO:0000256" key="1">
    <source>
        <dbReference type="ARBA" id="ARBA00009405"/>
    </source>
</evidence>
<reference evidence="7" key="1">
    <citation type="submission" date="2016-01" db="EMBL/GenBank/DDBJ databases">
        <authorList>
            <person name="Peeters C."/>
        </authorList>
    </citation>
    <scope>NUCLEOTIDE SEQUENCE</scope>
    <source>
        <strain evidence="7">LMG 29320</strain>
    </source>
</reference>
<dbReference type="PROSITE" id="PS50991">
    <property type="entry name" value="PYR_CT"/>
    <property type="match status" value="1"/>
</dbReference>
<evidence type="ECO:0000313" key="8">
    <source>
        <dbReference type="Proteomes" id="UP000054903"/>
    </source>
</evidence>
<evidence type="ECO:0000259" key="6">
    <source>
        <dbReference type="PROSITE" id="PS50991"/>
    </source>
</evidence>
<dbReference type="SUPFAM" id="SSF51569">
    <property type="entry name" value="Aldolase"/>
    <property type="match status" value="1"/>
</dbReference>
<dbReference type="Pfam" id="PF00682">
    <property type="entry name" value="HMGL-like"/>
    <property type="match status" value="1"/>
</dbReference>
<dbReference type="GO" id="GO:0006552">
    <property type="term" value="P:L-leucine catabolic process"/>
    <property type="evidence" value="ECO:0007669"/>
    <property type="project" value="TreeGrafter"/>
</dbReference>
<dbReference type="PANTHER" id="PTHR42738:SF7">
    <property type="entry name" value="HYDROXYMETHYLGLUTARYL-COA LYASE"/>
    <property type="match status" value="1"/>
</dbReference>
<name>A0A157ZP69_9BURK</name>
<protein>
    <submittedName>
        <fullName evidence="7">Hydroxymethylglutaryl-CoA lyase</fullName>
    </submittedName>
</protein>
<dbReference type="OrthoDB" id="9784013at2"/>
<dbReference type="CDD" id="cd07938">
    <property type="entry name" value="DRE_TIM_HMGL"/>
    <property type="match status" value="1"/>
</dbReference>
<evidence type="ECO:0000256" key="5">
    <source>
        <dbReference type="RuleBase" id="RU003523"/>
    </source>
</evidence>
<evidence type="ECO:0000256" key="2">
    <source>
        <dbReference type="ARBA" id="ARBA00022679"/>
    </source>
</evidence>
<keyword evidence="8" id="KW-1185">Reference proteome</keyword>
<dbReference type="GO" id="GO:0004419">
    <property type="term" value="F:hydroxymethylglutaryl-CoA lyase activity"/>
    <property type="evidence" value="ECO:0007669"/>
    <property type="project" value="TreeGrafter"/>
</dbReference>
<dbReference type="GO" id="GO:0046872">
    <property type="term" value="F:metal ion binding"/>
    <property type="evidence" value="ECO:0007669"/>
    <property type="project" value="UniProtKB-KW"/>
</dbReference>
<dbReference type="PROSITE" id="PS00815">
    <property type="entry name" value="AIPM_HOMOCIT_SYNTH_1"/>
    <property type="match status" value="1"/>
</dbReference>
<dbReference type="RefSeq" id="WP_061133224.1">
    <property type="nucleotide sequence ID" value="NZ_FCNX02000002.1"/>
</dbReference>
<dbReference type="InterPro" id="IPR000891">
    <property type="entry name" value="PYR_CT"/>
</dbReference>
<dbReference type="PANTHER" id="PTHR42738">
    <property type="entry name" value="HYDROXYMETHYLGLUTARYL-COA LYASE"/>
    <property type="match status" value="1"/>
</dbReference>
<dbReference type="NCBIfam" id="NF004283">
    <property type="entry name" value="PRK05692.1"/>
    <property type="match status" value="1"/>
</dbReference>
<evidence type="ECO:0000256" key="3">
    <source>
        <dbReference type="ARBA" id="ARBA00022723"/>
    </source>
</evidence>
<keyword evidence="2 5" id="KW-0808">Transferase</keyword>
<dbReference type="InterPro" id="IPR013785">
    <property type="entry name" value="Aldolase_TIM"/>
</dbReference>
<keyword evidence="4 7" id="KW-0456">Lyase</keyword>
<dbReference type="InterPro" id="IPR043594">
    <property type="entry name" value="HMGL"/>
</dbReference>
<dbReference type="STRING" id="1777138.AWB77_00923"/>
<dbReference type="GO" id="GO:0046912">
    <property type="term" value="F:acyltransferase activity, acyl groups converted into alkyl on transfer"/>
    <property type="evidence" value="ECO:0007669"/>
    <property type="project" value="InterPro"/>
</dbReference>
<organism evidence="7 8">
    <name type="scientific">Caballeronia fortuita</name>
    <dbReference type="NCBI Taxonomy" id="1777138"/>
    <lineage>
        <taxon>Bacteria</taxon>
        <taxon>Pseudomonadati</taxon>
        <taxon>Pseudomonadota</taxon>
        <taxon>Betaproteobacteria</taxon>
        <taxon>Burkholderiales</taxon>
        <taxon>Burkholderiaceae</taxon>
        <taxon>Caballeronia</taxon>
    </lineage>
</organism>